<dbReference type="SUPFAM" id="SSF53697">
    <property type="entry name" value="SIS domain"/>
    <property type="match status" value="1"/>
</dbReference>
<dbReference type="Gene3D" id="3.40.50.10490">
    <property type="entry name" value="Glucose-6-phosphate isomerase like protein, domain 1"/>
    <property type="match status" value="1"/>
</dbReference>
<dbReference type="PANTHER" id="PTHR42745:SF1">
    <property type="entry name" value="ARABINOSE 5-PHOSPHATE ISOMERASE KDSD"/>
    <property type="match status" value="1"/>
</dbReference>
<comment type="caution">
    <text evidence="2">The sequence shown here is derived from an EMBL/GenBank/DDBJ whole genome shotgun (WGS) entry which is preliminary data.</text>
</comment>
<name>A0A3E3E1S4_9FIRM</name>
<dbReference type="PANTHER" id="PTHR42745">
    <property type="match status" value="1"/>
</dbReference>
<dbReference type="Pfam" id="PF01380">
    <property type="entry name" value="SIS"/>
    <property type="match status" value="1"/>
</dbReference>
<sequence length="203" mass="21847">MEKNEILQKGKKVIEMERYELGRLMDSLDDNFVKAVDMITECKGKIILTGTGKSGLISRKIAATLCCTGKPAFFLSAYNCENGDIGAIQPNDLIIAISNSGETTILKELVIPSAKTIGAKAICLTGNTESTLAKLCDVALYIGVEKEACPTGVNATTSTTNTLAMGDALAMVSEEIRGVTREQVLFYHQGGAWGEKLKDEFEK</sequence>
<evidence type="ECO:0000313" key="2">
    <source>
        <dbReference type="EMBL" id="RGD75129.1"/>
    </source>
</evidence>
<dbReference type="GO" id="GO:1901135">
    <property type="term" value="P:carbohydrate derivative metabolic process"/>
    <property type="evidence" value="ECO:0007669"/>
    <property type="project" value="InterPro"/>
</dbReference>
<reference evidence="2 3" key="1">
    <citation type="submission" date="2018-08" db="EMBL/GenBank/DDBJ databases">
        <title>A genome reference for cultivated species of the human gut microbiota.</title>
        <authorList>
            <person name="Zou Y."/>
            <person name="Xue W."/>
            <person name="Luo G."/>
        </authorList>
    </citation>
    <scope>NUCLEOTIDE SEQUENCE [LARGE SCALE GENOMIC DNA]</scope>
    <source>
        <strain evidence="2 3">AM25-6</strain>
    </source>
</reference>
<accession>A0A3E3E1S4</accession>
<protein>
    <submittedName>
        <fullName evidence="2">SIS domain-containing protein</fullName>
    </submittedName>
</protein>
<gene>
    <name evidence="2" type="ORF">DW687_02055</name>
</gene>
<dbReference type="RefSeq" id="WP_007050263.1">
    <property type="nucleotide sequence ID" value="NZ_CABKNJ010000001.1"/>
</dbReference>
<dbReference type="EMBL" id="QUSM01000002">
    <property type="protein sequence ID" value="RGD75129.1"/>
    <property type="molecule type" value="Genomic_DNA"/>
</dbReference>
<dbReference type="InterPro" id="IPR050986">
    <property type="entry name" value="GutQ/KpsF_isomerases"/>
</dbReference>
<dbReference type="GO" id="GO:0097367">
    <property type="term" value="F:carbohydrate derivative binding"/>
    <property type="evidence" value="ECO:0007669"/>
    <property type="project" value="InterPro"/>
</dbReference>
<dbReference type="InterPro" id="IPR035474">
    <property type="entry name" value="SIS_Kpsf"/>
</dbReference>
<dbReference type="InterPro" id="IPR001347">
    <property type="entry name" value="SIS_dom"/>
</dbReference>
<dbReference type="CDD" id="cd05014">
    <property type="entry name" value="SIS_Kpsf"/>
    <property type="match status" value="1"/>
</dbReference>
<dbReference type="PROSITE" id="PS51464">
    <property type="entry name" value="SIS"/>
    <property type="match status" value="1"/>
</dbReference>
<dbReference type="AlphaFoldDB" id="A0A3E3E1S4"/>
<dbReference type="Proteomes" id="UP000261212">
    <property type="component" value="Unassembled WGS sequence"/>
</dbReference>
<evidence type="ECO:0000313" key="3">
    <source>
        <dbReference type="Proteomes" id="UP000261212"/>
    </source>
</evidence>
<evidence type="ECO:0000259" key="1">
    <source>
        <dbReference type="PROSITE" id="PS51464"/>
    </source>
</evidence>
<dbReference type="GeneID" id="98000578"/>
<feature type="domain" description="SIS" evidence="1">
    <location>
        <begin position="35"/>
        <end position="179"/>
    </location>
</feature>
<organism evidence="2 3">
    <name type="scientific">Anaerofustis stercorihominis</name>
    <dbReference type="NCBI Taxonomy" id="214853"/>
    <lineage>
        <taxon>Bacteria</taxon>
        <taxon>Bacillati</taxon>
        <taxon>Bacillota</taxon>
        <taxon>Clostridia</taxon>
        <taxon>Eubacteriales</taxon>
        <taxon>Eubacteriaceae</taxon>
        <taxon>Anaerofustis</taxon>
    </lineage>
</organism>
<dbReference type="InterPro" id="IPR046348">
    <property type="entry name" value="SIS_dom_sf"/>
</dbReference>
<proteinExistence type="predicted"/>